<dbReference type="Proteomes" id="UP000758603">
    <property type="component" value="Unassembled WGS sequence"/>
</dbReference>
<feature type="region of interest" description="Disordered" evidence="1">
    <location>
        <begin position="68"/>
        <end position="96"/>
    </location>
</feature>
<evidence type="ECO:0000313" key="3">
    <source>
        <dbReference type="Proteomes" id="UP000758603"/>
    </source>
</evidence>
<feature type="compositionally biased region" description="Low complexity" evidence="1">
    <location>
        <begin position="68"/>
        <end position="79"/>
    </location>
</feature>
<evidence type="ECO:0000256" key="1">
    <source>
        <dbReference type="SAM" id="MobiDB-lite"/>
    </source>
</evidence>
<feature type="region of interest" description="Disordered" evidence="1">
    <location>
        <begin position="26"/>
        <end position="48"/>
    </location>
</feature>
<proteinExistence type="predicted"/>
<feature type="compositionally biased region" description="Polar residues" evidence="1">
    <location>
        <begin position="81"/>
        <end position="91"/>
    </location>
</feature>
<dbReference type="OrthoDB" id="66964at2759"/>
<dbReference type="EMBL" id="JAGPXC010000014">
    <property type="protein sequence ID" value="KAH6639938.1"/>
    <property type="molecule type" value="Genomic_DNA"/>
</dbReference>
<protein>
    <submittedName>
        <fullName evidence="2">Uncharacterized protein</fullName>
    </submittedName>
</protein>
<dbReference type="RefSeq" id="XP_045951012.1">
    <property type="nucleotide sequence ID" value="XM_046108536.1"/>
</dbReference>
<keyword evidence="3" id="KW-1185">Reference proteome</keyword>
<gene>
    <name evidence="2" type="ORF">BKA67DRAFT_665323</name>
</gene>
<dbReference type="GeneID" id="70137427"/>
<reference evidence="2" key="1">
    <citation type="journal article" date="2021" name="Nat. Commun.">
        <title>Genetic determinants of endophytism in the Arabidopsis root mycobiome.</title>
        <authorList>
            <person name="Mesny F."/>
            <person name="Miyauchi S."/>
            <person name="Thiergart T."/>
            <person name="Pickel B."/>
            <person name="Atanasova L."/>
            <person name="Karlsson M."/>
            <person name="Huettel B."/>
            <person name="Barry K.W."/>
            <person name="Haridas S."/>
            <person name="Chen C."/>
            <person name="Bauer D."/>
            <person name="Andreopoulos W."/>
            <person name="Pangilinan J."/>
            <person name="LaButti K."/>
            <person name="Riley R."/>
            <person name="Lipzen A."/>
            <person name="Clum A."/>
            <person name="Drula E."/>
            <person name="Henrissat B."/>
            <person name="Kohler A."/>
            <person name="Grigoriev I.V."/>
            <person name="Martin F.M."/>
            <person name="Hacquard S."/>
        </authorList>
    </citation>
    <scope>NUCLEOTIDE SEQUENCE</scope>
    <source>
        <strain evidence="2">MPI-SDFR-AT-0073</strain>
    </source>
</reference>
<evidence type="ECO:0000313" key="2">
    <source>
        <dbReference type="EMBL" id="KAH6639938.1"/>
    </source>
</evidence>
<comment type="caution">
    <text evidence="2">The sequence shown here is derived from an EMBL/GenBank/DDBJ whole genome shotgun (WGS) entry which is preliminary data.</text>
</comment>
<accession>A0A9P8REE7</accession>
<sequence length="351" mass="39162">MLPLIDDAVIQANPGFGQLYDTLTSDILHPDGSTKNDKTTKQRDETRRELGEYRFKATRRHLLKHALATAAPPSSQPSAKHPTSSKSQSSRDAVPPPSELLDLLLLMPSFLDQGRTLRPADLELLLSSSPFSDFPVLLPQLTAILSSHITAQARGLARVLHPTTNPSFIHRAIPHILPTTQALLLTLSNNRANLTTKRLATTSNLVSHLNQHTEALCLLLQALEDKHGPAALSSSLRASEASLKAQLWATSMDLLLWETRAHLYPPEGQTALNNYQRHLRDAHMQLSNKLRTRELELGEYGVFISAEEGGLGIGRADELKERKLREMARVWKEMEHRLKDVNRDLKRLSRG</sequence>
<feature type="compositionally biased region" description="Basic and acidic residues" evidence="1">
    <location>
        <begin position="28"/>
        <end position="48"/>
    </location>
</feature>
<dbReference type="AlphaFoldDB" id="A0A9P8REE7"/>
<organism evidence="2 3">
    <name type="scientific">Truncatella angustata</name>
    <dbReference type="NCBI Taxonomy" id="152316"/>
    <lineage>
        <taxon>Eukaryota</taxon>
        <taxon>Fungi</taxon>
        <taxon>Dikarya</taxon>
        <taxon>Ascomycota</taxon>
        <taxon>Pezizomycotina</taxon>
        <taxon>Sordariomycetes</taxon>
        <taxon>Xylariomycetidae</taxon>
        <taxon>Amphisphaeriales</taxon>
        <taxon>Sporocadaceae</taxon>
        <taxon>Truncatella</taxon>
    </lineage>
</organism>
<name>A0A9P8REE7_9PEZI</name>